<sequence length="68" mass="7531">MSDAGNRVPSPRPPRAGTRAGGGEAPSQSPIYDALVREWRAEGREVPRAPAPRSRWERVDPQDLFHRG</sequence>
<keyword evidence="3" id="KW-1185">Reference proteome</keyword>
<evidence type="ECO:0000313" key="2">
    <source>
        <dbReference type="EMBL" id="GAA3090625.1"/>
    </source>
</evidence>
<dbReference type="EMBL" id="BAAAUG010000022">
    <property type="protein sequence ID" value="GAA3090625.1"/>
    <property type="molecule type" value="Genomic_DNA"/>
</dbReference>
<protein>
    <submittedName>
        <fullName evidence="2">Uncharacterized protein</fullName>
    </submittedName>
</protein>
<dbReference type="Proteomes" id="UP001501637">
    <property type="component" value="Unassembled WGS sequence"/>
</dbReference>
<accession>A0ABP6M942</accession>
<evidence type="ECO:0000256" key="1">
    <source>
        <dbReference type="SAM" id="MobiDB-lite"/>
    </source>
</evidence>
<proteinExistence type="predicted"/>
<evidence type="ECO:0000313" key="3">
    <source>
        <dbReference type="Proteomes" id="UP001501637"/>
    </source>
</evidence>
<feature type="compositionally biased region" description="Basic and acidic residues" evidence="1">
    <location>
        <begin position="35"/>
        <end position="47"/>
    </location>
</feature>
<comment type="caution">
    <text evidence="2">The sequence shown here is derived from an EMBL/GenBank/DDBJ whole genome shotgun (WGS) entry which is preliminary data.</text>
</comment>
<organism evidence="2 3">
    <name type="scientific">Streptomyces rectiviolaceus</name>
    <dbReference type="NCBI Taxonomy" id="332591"/>
    <lineage>
        <taxon>Bacteria</taxon>
        <taxon>Bacillati</taxon>
        <taxon>Actinomycetota</taxon>
        <taxon>Actinomycetes</taxon>
        <taxon>Kitasatosporales</taxon>
        <taxon>Streptomycetaceae</taxon>
        <taxon>Streptomyces</taxon>
    </lineage>
</organism>
<gene>
    <name evidence="2" type="ORF">GCM10010449_12980</name>
</gene>
<name>A0ABP6M942_9ACTN</name>
<feature type="region of interest" description="Disordered" evidence="1">
    <location>
        <begin position="1"/>
        <end position="68"/>
    </location>
</feature>
<reference evidence="3" key="1">
    <citation type="journal article" date="2019" name="Int. J. Syst. Evol. Microbiol.">
        <title>The Global Catalogue of Microorganisms (GCM) 10K type strain sequencing project: providing services to taxonomists for standard genome sequencing and annotation.</title>
        <authorList>
            <consortium name="The Broad Institute Genomics Platform"/>
            <consortium name="The Broad Institute Genome Sequencing Center for Infectious Disease"/>
            <person name="Wu L."/>
            <person name="Ma J."/>
        </authorList>
    </citation>
    <scope>NUCLEOTIDE SEQUENCE [LARGE SCALE GENOMIC DNA]</scope>
    <source>
        <strain evidence="3">JCM 9092</strain>
    </source>
</reference>
<feature type="compositionally biased region" description="Basic and acidic residues" evidence="1">
    <location>
        <begin position="54"/>
        <end position="68"/>
    </location>
</feature>